<comment type="subcellular location">
    <subcellularLocation>
        <location evidence="22">Virion</location>
    </subcellularLocation>
    <subcellularLocation>
        <location evidence="22">Host cytoplasm</location>
    </subcellularLocation>
</comment>
<keyword evidence="3 22" id="KW-0696">RNA-directed RNA polymerase</keyword>
<evidence type="ECO:0000256" key="22">
    <source>
        <dbReference type="PIRNR" id="PIRNR000830"/>
    </source>
</evidence>
<comment type="catalytic activity">
    <reaction evidence="20">
        <text>a 5'-end (5'-triphosphoguanosine)-adenylyl-adenylyl-cytidylyl-adenosine in mRNA + 2 S-adenosyl-L-methionine = a 5'-end (N(7)-methyl 5'-triphosphoguanosine)-(2'-O-methyladenylyl)-adenylyl-cytidylyl-adenosine in mRNA + 2 S-adenosyl-L-homocysteine + H(+)</text>
        <dbReference type="Rhea" id="RHEA:65376"/>
        <dbReference type="Rhea" id="RHEA-COMP:16797"/>
        <dbReference type="Rhea" id="RHEA-COMP:16798"/>
        <dbReference type="ChEBI" id="CHEBI:15378"/>
        <dbReference type="ChEBI" id="CHEBI:57856"/>
        <dbReference type="ChEBI" id="CHEBI:59789"/>
        <dbReference type="ChEBI" id="CHEBI:156483"/>
        <dbReference type="ChEBI" id="CHEBI:156484"/>
        <dbReference type="EC" id="2.1.1.375"/>
    </reaction>
</comment>
<comment type="similarity">
    <text evidence="2 22">Belongs to the paramyxovirus L protein family.</text>
</comment>
<evidence type="ECO:0000256" key="2">
    <source>
        <dbReference type="ARBA" id="ARBA00007934"/>
    </source>
</evidence>
<evidence type="ECO:0000256" key="14">
    <source>
        <dbReference type="ARBA" id="ARBA00023042"/>
    </source>
</evidence>
<keyword evidence="4 22" id="KW-0489">Methyltransferase</keyword>
<evidence type="ECO:0000256" key="3">
    <source>
        <dbReference type="ARBA" id="ARBA00022484"/>
    </source>
</evidence>
<comment type="function">
    <text evidence="1 22">RNA-directed RNA polymerase that catalyzes the replication of viral genomic RNA. The template is composed of the viral RNA tightly encapsidated by the nucleoprotein (N). The replicase mode is dependent on intracellular N protein concentration. In this mode, the polymerase replicates the whole viral genome without recognizing transcriptional signals, and the replicated genome is not caped or polyadenylated.</text>
</comment>
<evidence type="ECO:0000256" key="21">
    <source>
        <dbReference type="ARBA" id="ARBA00048548"/>
    </source>
</evidence>
<evidence type="ECO:0000256" key="9">
    <source>
        <dbReference type="ARBA" id="ARBA00022741"/>
    </source>
</evidence>
<comment type="catalytic activity">
    <reaction evidence="18 22">
        <text>a 5'-end (5'-triphosphoguanosine)-(2'-O-methyladenylyl)-adenylyl-cytidylyl-adenosine in mRNA + S-adenosyl-L-methionine = a 5'-end (N(7)-methyl 5'-triphosphoguanosine)-(2'-O-methyladenylyl)-adenylyl-cytidylyl-adenosine in mRNA + S-adenosyl-L-homocysteine</text>
        <dbReference type="Rhea" id="RHEA:65440"/>
        <dbReference type="Rhea" id="RHEA-COMP:16798"/>
        <dbReference type="Rhea" id="RHEA-COMP:16801"/>
        <dbReference type="ChEBI" id="CHEBI:57856"/>
        <dbReference type="ChEBI" id="CHEBI:59789"/>
        <dbReference type="ChEBI" id="CHEBI:156482"/>
        <dbReference type="ChEBI" id="CHEBI:156483"/>
    </reaction>
</comment>
<keyword evidence="16" id="KW-0511">Multifunctional enzyme</keyword>
<dbReference type="InterPro" id="IPR026890">
    <property type="entry name" value="Mononeg_mRNAcap"/>
</dbReference>
<evidence type="ECO:0000256" key="19">
    <source>
        <dbReference type="ARBA" id="ARBA00047332"/>
    </source>
</evidence>
<dbReference type="InterPro" id="IPR014023">
    <property type="entry name" value="Mononeg_RNA_pol_cat"/>
</dbReference>
<dbReference type="EC" id="3.6.1.-" evidence="22"/>
<sequence length="2086" mass="240465">MDSLFEDNLDEINYDINEEDQYEDGELTGDVILQNNDYSLDSPLNNQLKINILENLILGYLPKCYEGKTNKNTKKWKRIIDKEGIHLGKKNLSDLGIHKRIIDMVGEDMPRTMRKSISLEKNEKKKIMIAIESILKCVSREEFDTKEKETINNVLGLLEGSDFEELYMNNLFQSWLEFDFLIKIRNKKNTGIDITKEGSIFKAPEDMGDYFKVNIEKQKTKGRRKTQFLEEWIVCEDLYYSRSLNFFMTHEEMLMIKDICFGRMISMLILHLNLSNNYSSDILEKVKEIYKMGDLILKETGNDGYDLIKLIEPLCVLQWLKIAEDDIFKSLIDPFEGYLNKELNKTDIGYSLMASINNVIKTVKNKKDVGVIFGSFRHWGHPYIESEVGLKKIKDLVREEIKVDENYARQLASDLARICLSDHYRKTGKWGVDKSKVKESHALYKFIQDDMWPTSDVLRNDEILWNELPLTQIYDVPDDISLSSVYSDKSHSCGRKELFESWSKDRKNPIRSKKVLETLLKSETVKPKSFLNRIDEFGISVDELIIGLKDKERELKKNGRFFTLMSWEIREYIVLTEYLIKRFFLPHFSGITMADGLTTLTKKIIKLTQGQSGEIRNLISIANHVDFEKWNNLQRDESVKYVFSVMDRLLGFNKGGVISRTHKIFQDVLVYFPSRPDLFVLKKEKNNKISVDESKSNAGWNGQAGGFEGVRQKGWTVVGALLVLREAKKGNVKVNLLAQGDNQIIVTNFKIPRGIFDNKEDNAINIMRVNTKILENFYRGVQKLGLRINKDETYSSTRFLVYGKVPVLSGMFINLETKKWSRASAISNDQVPTSGNIMGSISTTAISSQQYESGNKGSITLYSLISLLCLILSIKQNPLIASQEVGITVRKFIYWAFFDRSIGGYTGTSGTRFLIRQFPDPITESLSFWRRLHQLPIFKDLAELAYHPQFSNKRDIWKLVEDPQSLNIISGSNLEQVLKGEVRKSLIKERGSIKNRIIRGALEYSELSRKPMEIFLESINPCFPRFLSEFVAGTELGLADGTVGLIQNSRTMRNLFRKNFALHSSNVILRHEAKVVTRLQDIEDYRSERHLKTLICASKRADELRRSSWRRELIGSTVPHPFDYLEYSNSPSDDCVSVGLVSGLRELDSRGPLKPYLGSKTSETTSVINRWDKVIEDPLSIKAFKLLRSIDWFVDRNTKLSSSILNNIFKLTGEKITPSSTIIKRTGTPIHRFSTSRVSNGGFIAHSPNLVTWMYVTSETLTEIKKENYDFMYQASMLLAQSWTTSRIISNYVQPVYSYNWSCRDCLRKVEDGLRLNSNVEYNPMYYHKVYGVSGCVSVSVKEVYDNLSRLIKSRCIQWDGQQLGYQSGINIGLIFSGSVLSAISEDQEASMFPLGIRDKIYPREFFNGLIDGMRIGSYASLFKRYRKGGEIDPRIIIYGTVNFMIQRLAQNESAMSFFDGECFKNEIIKLSKIIPRSFPTTIEEMSVLLEKALRKVIIGRKLEESWNSIKKNGIILFHESCFDSNIVLIQSFIMTASILTEQGQKSRFNSLIWKMKGPFLESLSQEPIYDVSISPLISKVEEELRSAFKDLTRAHEPDGELLWEEECKFPCQVIDLYSNPIPGNIILEYNRVKNPIMRLLRFNDVPTSSHYKVRSMVNNLNIVPNKIVMLGDGSGGCGAGLLRYYKGLGEEPKIIHNSLLEKFDLSGGTRPPIPSAYLSLNEEDRNRCMNLRDYWKFPSDLKDRNTWDYINNFIEKNDTVLIINESEPRTASERESIISTFNKHYKREKTHVIWKCYVDDVSIINYKNLINEGSKIIRSDCCSYGTGEFYIYSRLQSNVLNKKRNYISDKTTFDLISLINKENTIERKIMMIKSFSLEITSSGIPKELVIDRDVQFEYELLKSGIKSDKIIDLRHTRDYKSIITNLKRSLLNDNKLENEEMKNKLIPSSGNLKNYFSWILGMLLNSAISNPEPGIIKKIDQISLTGMEIRFMLRSRGNGRWVMKIRDRGEKLLGVSFEDLKDRGVWISKILWASKPKFDFKSMEIFQTSGVKVVKRGMTYYRSDREIEPILLNMEDEDNMEGELR</sequence>
<evidence type="ECO:0000259" key="23">
    <source>
        <dbReference type="PROSITE" id="PS50526"/>
    </source>
</evidence>
<keyword evidence="14 22" id="KW-0506">mRNA capping</keyword>
<keyword evidence="15 22" id="KW-1035">Host cytoplasm</keyword>
<dbReference type="GO" id="GO:0030430">
    <property type="term" value="C:host cell cytoplasm"/>
    <property type="evidence" value="ECO:0007669"/>
    <property type="project" value="UniProtKB-SubCell"/>
</dbReference>
<keyword evidence="11 22" id="KW-0067">ATP-binding</keyword>
<keyword evidence="7 22" id="KW-0949">S-adenosyl-L-methionine</keyword>
<feature type="domain" description="RdRp catalytic" evidence="23">
    <location>
        <begin position="619"/>
        <end position="810"/>
    </location>
</feature>
<comment type="function">
    <text evidence="22">RNA-directed RNA polymerase that catalyzes the transcription of viral mRNAs, their capping and polyadenylation. The template is composed of the viral RNA tightly encapsidated by the nucleoprotein (N). The viral polymerase binds to the genomic RNA at the 3' leader promoter, and transcribes subsequently all viral mRNAs with a decreasing efficiency. The first gene is the most transcribed, and the last the least transcribed. The viral phosphoprotein acts as a processivity factor. Capping is concomitant with initiation of mRNA transcription. Indeed, a GDP polyribonucleotidyl transferase (PRNTase) adds the cap structure when the nascent RNA chain length has reached few nucleotides. Ribose 2'-O methylation of viral mRNA cap precedes and facilitates subsequent guanine-N-7 methylation, both activities being carried by the viral polymerase. Polyadenylation of mRNAs occur by a stuttering mechanism at a slipery stop site present at the end viral genes. After finishing transcription of a mRNA, the polymerase can resume transcription of the downstream gene.</text>
</comment>
<evidence type="ECO:0000256" key="16">
    <source>
        <dbReference type="ARBA" id="ARBA00023268"/>
    </source>
</evidence>
<evidence type="ECO:0000256" key="20">
    <source>
        <dbReference type="ARBA" id="ARBA00047370"/>
    </source>
</evidence>
<evidence type="ECO:0000313" key="25">
    <source>
        <dbReference type="EMBL" id="QMP82361.1"/>
    </source>
</evidence>
<evidence type="ECO:0000256" key="13">
    <source>
        <dbReference type="ARBA" id="ARBA00022953"/>
    </source>
</evidence>
<accession>A0A7D7F3D3</accession>
<evidence type="ECO:0000256" key="8">
    <source>
        <dbReference type="ARBA" id="ARBA00022695"/>
    </source>
</evidence>
<evidence type="ECO:0000256" key="1">
    <source>
        <dbReference type="ARBA" id="ARBA00003132"/>
    </source>
</evidence>
<dbReference type="Pfam" id="PF14318">
    <property type="entry name" value="Mononeg_mRNAcap"/>
    <property type="match status" value="1"/>
</dbReference>
<keyword evidence="9 22" id="KW-0547">Nucleotide-binding</keyword>
<evidence type="ECO:0000256" key="11">
    <source>
        <dbReference type="ARBA" id="ARBA00022840"/>
    </source>
</evidence>
<dbReference type="PIRSF" id="PIRSF000830">
    <property type="entry name" value="RNA_pol_ParamyxoV"/>
    <property type="match status" value="1"/>
</dbReference>
<keyword evidence="8 22" id="KW-0548">Nucleotidyltransferase</keyword>
<comment type="catalytic activity">
    <reaction evidence="19 22">
        <text>a 5'-end (5'-triphosphoguanosine)-adenylyl-adenylyl-cytidylyl-adenosine in mRNA + S-adenosyl-L-methionine = a 5'-end (5'-triphosphoguanosine)-(2'-O-methyladenylyl)-adenylyl-cytidylyl-adenosine in mRNA + S-adenosyl-L-homocysteine + H(+)</text>
        <dbReference type="Rhea" id="RHEA:65380"/>
        <dbReference type="Rhea" id="RHEA-COMP:16797"/>
        <dbReference type="Rhea" id="RHEA-COMP:16801"/>
        <dbReference type="ChEBI" id="CHEBI:15378"/>
        <dbReference type="ChEBI" id="CHEBI:57856"/>
        <dbReference type="ChEBI" id="CHEBI:59789"/>
        <dbReference type="ChEBI" id="CHEBI:156482"/>
        <dbReference type="ChEBI" id="CHEBI:156484"/>
    </reaction>
</comment>
<evidence type="ECO:0000256" key="5">
    <source>
        <dbReference type="ARBA" id="ARBA00022664"/>
    </source>
</evidence>
<dbReference type="Pfam" id="PF21080">
    <property type="entry name" value="Methyltrans_Mon_1st"/>
    <property type="match status" value="1"/>
</dbReference>
<dbReference type="GO" id="GO:0044423">
    <property type="term" value="C:virion component"/>
    <property type="evidence" value="ECO:0007669"/>
    <property type="project" value="UniProtKB-KW"/>
</dbReference>
<reference evidence="25" key="1">
    <citation type="journal article" date="2019" name="PLoS Pathog.">
        <title>Re-assessing the diversity of negative strand RNA viruses in insects.</title>
        <authorList>
            <person name="Kafer S."/>
            <person name="Paraskevopoulou S."/>
            <person name="Zirkel F."/>
            <person name="Wieseke N."/>
            <person name="Donath A."/>
            <person name="Petersen M."/>
            <person name="Jones T.C."/>
            <person name="Liu S."/>
            <person name="Zhou X."/>
            <person name="Middendorf M."/>
            <person name="Junglen S."/>
            <person name="Misof B."/>
            <person name="Drosten C."/>
        </authorList>
    </citation>
    <scope>NUCLEOTIDE SEQUENCE</scope>
    <source>
        <strain evidence="25">OKIAV1</strain>
    </source>
</reference>
<evidence type="ECO:0000256" key="6">
    <source>
        <dbReference type="ARBA" id="ARBA00022679"/>
    </source>
</evidence>
<name>A0A7D7F3D3_9RHAB</name>
<dbReference type="Pfam" id="PF00946">
    <property type="entry name" value="Mononeg_RNA_pol"/>
    <property type="match status" value="1"/>
</dbReference>
<keyword evidence="6 22" id="KW-0808">Transferase</keyword>
<evidence type="ECO:0000256" key="17">
    <source>
        <dbReference type="ARBA" id="ARBA00024494"/>
    </source>
</evidence>
<evidence type="ECO:0000256" key="4">
    <source>
        <dbReference type="ARBA" id="ARBA00022603"/>
    </source>
</evidence>
<protein>
    <recommendedName>
        <fullName evidence="22">RNA-directed RNA polymerase L</fullName>
        <shortName evidence="22">Protein L</shortName>
    </recommendedName>
    <alternativeName>
        <fullName evidence="22">Large structural protein</fullName>
    </alternativeName>
    <alternativeName>
        <fullName evidence="22">Replicase</fullName>
    </alternativeName>
    <alternativeName>
        <fullName evidence="22">Transcriptase</fullName>
    </alternativeName>
    <domain>
        <recommendedName>
            <fullName evidence="22">RNA-directed RNA polymerase</fullName>
            <ecNumber evidence="22">2.7.7.48</ecNumber>
        </recommendedName>
    </domain>
    <domain>
        <recommendedName>
            <fullName evidence="22">GTP phosphohydrolase</fullName>
            <ecNumber evidence="22">3.6.1.-</ecNumber>
        </recommendedName>
    </domain>
    <domain>
        <recommendedName>
            <fullName evidence="22">GDP polyribonucleotidyltransferase</fullName>
            <ecNumber evidence="22">2.7.7.88</ecNumber>
        </recommendedName>
        <alternativeName>
            <fullName evidence="22">PRNTase</fullName>
        </alternativeName>
    </domain>
    <domain>
        <recommendedName>
            <fullName evidence="22">mRNA (nucleoside-2'-O-)-methyltransferase</fullName>
            <shortName evidence="22">N1-2'-O-MTase</shortName>
            <ecNumber evidence="22">2.1.1.-</ecNumber>
        </recommendedName>
    </domain>
    <domain>
        <recommendedName>
            <fullName evidence="22">mRNA (guanine-N(7)-)-methyltransferase</fullName>
            <shortName evidence="22">G-N7-MTase</shortName>
        </recommendedName>
    </domain>
</protein>
<dbReference type="GO" id="GO:0003968">
    <property type="term" value="F:RNA-directed RNA polymerase activity"/>
    <property type="evidence" value="ECO:0007669"/>
    <property type="project" value="UniProtKB-KW"/>
</dbReference>
<dbReference type="EC" id="2.1.1.-" evidence="22"/>
<evidence type="ECO:0000256" key="12">
    <source>
        <dbReference type="ARBA" id="ARBA00022844"/>
    </source>
</evidence>
<dbReference type="InterPro" id="IPR016269">
    <property type="entry name" value="RNA-dir_pol_paramyxovirus"/>
</dbReference>
<comment type="catalytic activity">
    <reaction evidence="21 22">
        <text>GTP + H2O = GDP + phosphate + H(+)</text>
        <dbReference type="Rhea" id="RHEA:19669"/>
        <dbReference type="ChEBI" id="CHEBI:15377"/>
        <dbReference type="ChEBI" id="CHEBI:15378"/>
        <dbReference type="ChEBI" id="CHEBI:37565"/>
        <dbReference type="ChEBI" id="CHEBI:43474"/>
        <dbReference type="ChEBI" id="CHEBI:58189"/>
    </reaction>
</comment>
<evidence type="ECO:0000256" key="7">
    <source>
        <dbReference type="ARBA" id="ARBA00022691"/>
    </source>
</evidence>
<dbReference type="Pfam" id="PF14314">
    <property type="entry name" value="Methyltrans_Mon_2nd"/>
    <property type="match status" value="1"/>
</dbReference>
<evidence type="ECO:0000256" key="10">
    <source>
        <dbReference type="ARBA" id="ARBA00022801"/>
    </source>
</evidence>
<keyword evidence="10" id="KW-0378">Hydrolase</keyword>
<keyword evidence="13 22" id="KW-0693">Viral RNA replication</keyword>
<dbReference type="GO" id="GO:0004482">
    <property type="term" value="F:mRNA 5'-cap (guanine-N7-)-methyltransferase activity"/>
    <property type="evidence" value="ECO:0007669"/>
    <property type="project" value="InterPro"/>
</dbReference>
<dbReference type="EC" id="2.7.7.88" evidence="22"/>
<dbReference type="PROSITE" id="PS50526">
    <property type="entry name" value="RDRP_SSRNA_NEG_NONSEG"/>
    <property type="match status" value="1"/>
</dbReference>
<keyword evidence="5 22" id="KW-0507">mRNA processing</keyword>
<comment type="catalytic activity">
    <reaction evidence="22">
        <text>RNA(n) + a ribonucleoside 5'-triphosphate = RNA(n+1) + diphosphate</text>
        <dbReference type="Rhea" id="RHEA:21248"/>
        <dbReference type="Rhea" id="RHEA-COMP:14527"/>
        <dbReference type="Rhea" id="RHEA-COMP:17342"/>
        <dbReference type="ChEBI" id="CHEBI:33019"/>
        <dbReference type="ChEBI" id="CHEBI:61557"/>
        <dbReference type="ChEBI" id="CHEBI:140395"/>
        <dbReference type="EC" id="2.7.7.48"/>
    </reaction>
</comment>
<comment type="catalytic activity">
    <reaction evidence="17">
        <text>a 5'-end triphospho-adenylyl-adenylyl-cytidylyl-adenosine in mRNA + GDP + H(+) = a 5'-end (5'-triphosphoguanosine)-adenylyl-adenylyl-cytidylyl-adenosine in mRNA + diphosphate</text>
        <dbReference type="Rhea" id="RHEA:65436"/>
        <dbReference type="Rhea" id="RHEA-COMP:16797"/>
        <dbReference type="Rhea" id="RHEA-COMP:16799"/>
        <dbReference type="ChEBI" id="CHEBI:15378"/>
        <dbReference type="ChEBI" id="CHEBI:33019"/>
        <dbReference type="ChEBI" id="CHEBI:58189"/>
        <dbReference type="ChEBI" id="CHEBI:156484"/>
        <dbReference type="ChEBI" id="CHEBI:156503"/>
        <dbReference type="EC" id="2.7.7.88"/>
    </reaction>
</comment>
<dbReference type="PROSITE" id="PS51590">
    <property type="entry name" value="SAM_MT_MNV_L"/>
    <property type="match status" value="1"/>
</dbReference>
<evidence type="ECO:0000259" key="24">
    <source>
        <dbReference type="PROSITE" id="PS51590"/>
    </source>
</evidence>
<organism evidence="25">
    <name type="scientific">Hymenopteran almendra-related virus OKIAV1</name>
    <dbReference type="NCBI Taxonomy" id="2746366"/>
    <lineage>
        <taxon>Viruses</taxon>
        <taxon>Riboviria</taxon>
        <taxon>Orthornavirae</taxon>
        <taxon>Negarnaviricota</taxon>
        <taxon>Haploviricotina</taxon>
        <taxon>Monjiviricetes</taxon>
        <taxon>Mononegavirales</taxon>
        <taxon>Rhabdoviridae</taxon>
        <taxon>Alpharhabdovirinae</taxon>
        <taxon>Almendravirus</taxon>
    </lineage>
</organism>
<evidence type="ECO:0000256" key="18">
    <source>
        <dbReference type="ARBA" id="ARBA00024499"/>
    </source>
</evidence>
<dbReference type="EMBL" id="MT153550">
    <property type="protein sequence ID" value="QMP82361.1"/>
    <property type="molecule type" value="Viral_cRNA"/>
</dbReference>
<feature type="domain" description="Mononegavirus-type SAM-dependent 2'-O-MTase" evidence="24">
    <location>
        <begin position="1642"/>
        <end position="1833"/>
    </location>
</feature>
<dbReference type="GO" id="GO:0005524">
    <property type="term" value="F:ATP binding"/>
    <property type="evidence" value="ECO:0007669"/>
    <property type="project" value="UniProtKB-KW"/>
</dbReference>
<dbReference type="GO" id="GO:0016787">
    <property type="term" value="F:hydrolase activity"/>
    <property type="evidence" value="ECO:0007669"/>
    <property type="project" value="UniProtKB-KW"/>
</dbReference>
<evidence type="ECO:0000256" key="15">
    <source>
        <dbReference type="ARBA" id="ARBA00023200"/>
    </source>
</evidence>
<reference evidence="25" key="2">
    <citation type="submission" date="2020-03" db="EMBL/GenBank/DDBJ databases">
        <authorList>
            <person name="Kafer S."/>
            <person name="Paraskevopoulou S."/>
            <person name="Zirkel F."/>
            <person name="Wieseke N."/>
            <person name="Donath A."/>
            <person name="Petersen M."/>
            <person name="Jones T.C."/>
            <person name="Liu S."/>
            <person name="Zhou X."/>
            <person name="Middendorf M."/>
            <person name="Junglen S."/>
            <person name="Misof B."/>
            <person name="Drosten C."/>
        </authorList>
    </citation>
    <scope>NUCLEOTIDE SEQUENCE</scope>
    <source>
        <strain evidence="25">OKIAV1</strain>
    </source>
</reference>
<dbReference type="InterPro" id="IPR048397">
    <property type="entry name" value="Methyltrans_Mon_CD"/>
</dbReference>
<dbReference type="InterPro" id="IPR025786">
    <property type="entry name" value="Mononega_L_MeTrfase"/>
</dbReference>
<dbReference type="InterPro" id="IPR039530">
    <property type="entry name" value="L_methyltransferase_rhabdo"/>
</dbReference>
<proteinExistence type="inferred from homology"/>
<dbReference type="EC" id="2.7.7.48" evidence="22"/>
<keyword evidence="12 22" id="KW-0946">Virion</keyword>